<dbReference type="InterPro" id="IPR036412">
    <property type="entry name" value="HAD-like_sf"/>
</dbReference>
<comment type="similarity">
    <text evidence="2 6">Belongs to the HAD-like hydrolase superfamily. NagD family.</text>
</comment>
<sequence length="266" mass="28500">MTTMKSCYKALLIDLDGTIYHGDTPIEGASALIKQLKEQQWQYRFVTNNSSATPEQVAARLNRMGIAAEPGDVCTSAQATAHYIAANKPGANVLVIGEHGLRQALQDNGMTLVDEQPDVVVQGIDREFTYEKGAKAVQAIRDGALFIMTNPDLLLPANGGFIPGAGSIGAMLKAASGIEPVVIGKPSRILIQYALDQLECGSEQALVIGDNMLTDIRSGVEAGCDTVLLYTGLTTPDNVDEYRKLSGCEPTYCYFDLAELAEALQQ</sequence>
<dbReference type="NCBIfam" id="TIGR01460">
    <property type="entry name" value="HAD-SF-IIA"/>
    <property type="match status" value="1"/>
</dbReference>
<dbReference type="Gene3D" id="3.40.50.1000">
    <property type="entry name" value="HAD superfamily/HAD-like"/>
    <property type="match status" value="2"/>
</dbReference>
<dbReference type="GO" id="GO:0016787">
    <property type="term" value="F:hydrolase activity"/>
    <property type="evidence" value="ECO:0007669"/>
    <property type="project" value="UniProtKB-KW"/>
</dbReference>
<dbReference type="Pfam" id="PF13344">
    <property type="entry name" value="Hydrolase_6"/>
    <property type="match status" value="1"/>
</dbReference>
<dbReference type="RefSeq" id="WP_379232217.1">
    <property type="nucleotide sequence ID" value="NZ_JBHSTE010000002.1"/>
</dbReference>
<dbReference type="PANTHER" id="PTHR19288">
    <property type="entry name" value="4-NITROPHENYLPHOSPHATASE-RELATED"/>
    <property type="match status" value="1"/>
</dbReference>
<reference evidence="8" key="1">
    <citation type="journal article" date="2019" name="Int. J. Syst. Evol. Microbiol.">
        <title>The Global Catalogue of Microorganisms (GCM) 10K type strain sequencing project: providing services to taxonomists for standard genome sequencing and annotation.</title>
        <authorList>
            <consortium name="The Broad Institute Genomics Platform"/>
            <consortium name="The Broad Institute Genome Sequencing Center for Infectious Disease"/>
            <person name="Wu L."/>
            <person name="Ma J."/>
        </authorList>
    </citation>
    <scope>NUCLEOTIDE SEQUENCE [LARGE SCALE GENOMIC DNA]</scope>
    <source>
        <strain evidence="8">PCU 280</strain>
    </source>
</reference>
<evidence type="ECO:0000256" key="5">
    <source>
        <dbReference type="ARBA" id="ARBA00022842"/>
    </source>
</evidence>
<organism evidence="7 8">
    <name type="scientific">Paenibacillus septentrionalis</name>
    <dbReference type="NCBI Taxonomy" id="429342"/>
    <lineage>
        <taxon>Bacteria</taxon>
        <taxon>Bacillati</taxon>
        <taxon>Bacillota</taxon>
        <taxon>Bacilli</taxon>
        <taxon>Bacillales</taxon>
        <taxon>Paenibacillaceae</taxon>
        <taxon>Paenibacillus</taxon>
    </lineage>
</organism>
<gene>
    <name evidence="7" type="ORF">ACFP56_05915</name>
</gene>
<comment type="cofactor">
    <cofactor evidence="1 6">
        <name>Mg(2+)</name>
        <dbReference type="ChEBI" id="CHEBI:18420"/>
    </cofactor>
</comment>
<evidence type="ECO:0000256" key="2">
    <source>
        <dbReference type="ARBA" id="ARBA00006696"/>
    </source>
</evidence>
<comment type="function">
    <text evidence="6">Catalyzes the dephosphorylation of 2-6 carbon acid sugars in vitro.</text>
</comment>
<evidence type="ECO:0000256" key="1">
    <source>
        <dbReference type="ARBA" id="ARBA00001946"/>
    </source>
</evidence>
<protein>
    <recommendedName>
        <fullName evidence="6">Acid sugar phosphatase</fullName>
        <ecNumber evidence="6">3.1.3.-</ecNumber>
    </recommendedName>
</protein>
<evidence type="ECO:0000313" key="8">
    <source>
        <dbReference type="Proteomes" id="UP001596233"/>
    </source>
</evidence>
<dbReference type="SFLD" id="SFLDG01139">
    <property type="entry name" value="C2.A:_Pyridoxal_Phosphate_Phos"/>
    <property type="match status" value="1"/>
</dbReference>
<dbReference type="InterPro" id="IPR006354">
    <property type="entry name" value="HAD-SF_hydro_IIA_hyp1"/>
</dbReference>
<evidence type="ECO:0000313" key="7">
    <source>
        <dbReference type="EMBL" id="MFC6332152.1"/>
    </source>
</evidence>
<dbReference type="EMBL" id="JBHSTE010000002">
    <property type="protein sequence ID" value="MFC6332152.1"/>
    <property type="molecule type" value="Genomic_DNA"/>
</dbReference>
<dbReference type="SUPFAM" id="SSF56784">
    <property type="entry name" value="HAD-like"/>
    <property type="match status" value="1"/>
</dbReference>
<proteinExistence type="inferred from homology"/>
<keyword evidence="8" id="KW-1185">Reference proteome</keyword>
<dbReference type="Pfam" id="PF13242">
    <property type="entry name" value="Hydrolase_like"/>
    <property type="match status" value="1"/>
</dbReference>
<dbReference type="PIRSF" id="PIRSF000915">
    <property type="entry name" value="PGP-type_phosphatase"/>
    <property type="match status" value="1"/>
</dbReference>
<dbReference type="EC" id="3.1.3.-" evidence="6"/>
<dbReference type="NCBIfam" id="TIGR01457">
    <property type="entry name" value="HAD-SF-IIA-hyp2"/>
    <property type="match status" value="1"/>
</dbReference>
<dbReference type="PANTHER" id="PTHR19288:SF46">
    <property type="entry name" value="HALOACID DEHALOGENASE-LIKE HYDROLASE DOMAIN-CONTAINING PROTEIN 2"/>
    <property type="match status" value="1"/>
</dbReference>
<evidence type="ECO:0000256" key="6">
    <source>
        <dbReference type="PIRNR" id="PIRNR000915"/>
    </source>
</evidence>
<name>A0ABW1V097_9BACL</name>
<dbReference type="InterPro" id="IPR023214">
    <property type="entry name" value="HAD_sf"/>
</dbReference>
<keyword evidence="5 6" id="KW-0460">Magnesium</keyword>
<dbReference type="CDD" id="cd07530">
    <property type="entry name" value="HAD_Pase_UmpH-like"/>
    <property type="match status" value="1"/>
</dbReference>
<evidence type="ECO:0000256" key="3">
    <source>
        <dbReference type="ARBA" id="ARBA00022723"/>
    </source>
</evidence>
<dbReference type="Proteomes" id="UP001596233">
    <property type="component" value="Unassembled WGS sequence"/>
</dbReference>
<keyword evidence="3 6" id="KW-0479">Metal-binding</keyword>
<dbReference type="SFLD" id="SFLDS00003">
    <property type="entry name" value="Haloacid_Dehalogenase"/>
    <property type="match status" value="1"/>
</dbReference>
<evidence type="ECO:0000256" key="4">
    <source>
        <dbReference type="ARBA" id="ARBA00022801"/>
    </source>
</evidence>
<keyword evidence="4 7" id="KW-0378">Hydrolase</keyword>
<dbReference type="InterPro" id="IPR006357">
    <property type="entry name" value="HAD-SF_hydro_IIA"/>
</dbReference>
<accession>A0ABW1V097</accession>
<comment type="caution">
    <text evidence="7">The sequence shown here is derived from an EMBL/GenBank/DDBJ whole genome shotgun (WGS) entry which is preliminary data.</text>
</comment>